<evidence type="ECO:0000256" key="3">
    <source>
        <dbReference type="ARBA" id="ARBA00022989"/>
    </source>
</evidence>
<feature type="compositionally biased region" description="Polar residues" evidence="5">
    <location>
        <begin position="117"/>
        <end position="127"/>
    </location>
</feature>
<proteinExistence type="predicted"/>
<name>A0A9P5TQ77_GYMJU</name>
<keyword evidence="2 6" id="KW-0812">Transmembrane</keyword>
<feature type="region of interest" description="Disordered" evidence="5">
    <location>
        <begin position="208"/>
        <end position="227"/>
    </location>
</feature>
<organism evidence="7 8">
    <name type="scientific">Gymnopilus junonius</name>
    <name type="common">Spectacular rustgill mushroom</name>
    <name type="synonym">Gymnopilus spectabilis subsp. junonius</name>
    <dbReference type="NCBI Taxonomy" id="109634"/>
    <lineage>
        <taxon>Eukaryota</taxon>
        <taxon>Fungi</taxon>
        <taxon>Dikarya</taxon>
        <taxon>Basidiomycota</taxon>
        <taxon>Agaricomycotina</taxon>
        <taxon>Agaricomycetes</taxon>
        <taxon>Agaricomycetidae</taxon>
        <taxon>Agaricales</taxon>
        <taxon>Agaricineae</taxon>
        <taxon>Hymenogastraceae</taxon>
        <taxon>Gymnopilus</taxon>
    </lineage>
</organism>
<dbReference type="InterPro" id="IPR018499">
    <property type="entry name" value="Tetraspanin/Peripherin"/>
</dbReference>
<comment type="subcellular location">
    <subcellularLocation>
        <location evidence="1">Membrane</location>
        <topology evidence="1">Multi-pass membrane protein</topology>
    </subcellularLocation>
</comment>
<feature type="compositionally biased region" description="Low complexity" evidence="5">
    <location>
        <begin position="1"/>
        <end position="22"/>
    </location>
</feature>
<gene>
    <name evidence="7" type="ORF">CPB84DRAFT_1774764</name>
</gene>
<reference evidence="7" key="1">
    <citation type="submission" date="2020-11" db="EMBL/GenBank/DDBJ databases">
        <authorList>
            <consortium name="DOE Joint Genome Institute"/>
            <person name="Ahrendt S."/>
            <person name="Riley R."/>
            <person name="Andreopoulos W."/>
            <person name="LaButti K."/>
            <person name="Pangilinan J."/>
            <person name="Ruiz-duenas F.J."/>
            <person name="Barrasa J.M."/>
            <person name="Sanchez-Garcia M."/>
            <person name="Camarero S."/>
            <person name="Miyauchi S."/>
            <person name="Serrano A."/>
            <person name="Linde D."/>
            <person name="Babiker R."/>
            <person name="Drula E."/>
            <person name="Ayuso-Fernandez I."/>
            <person name="Pacheco R."/>
            <person name="Padilla G."/>
            <person name="Ferreira P."/>
            <person name="Barriuso J."/>
            <person name="Kellner H."/>
            <person name="Castanera R."/>
            <person name="Alfaro M."/>
            <person name="Ramirez L."/>
            <person name="Pisabarro A.G."/>
            <person name="Kuo A."/>
            <person name="Tritt A."/>
            <person name="Lipzen A."/>
            <person name="He G."/>
            <person name="Yan M."/>
            <person name="Ng V."/>
            <person name="Cullen D."/>
            <person name="Martin F."/>
            <person name="Rosso M.-N."/>
            <person name="Henrissat B."/>
            <person name="Hibbett D."/>
            <person name="Martinez A.T."/>
            <person name="Grigoriev I.V."/>
        </authorList>
    </citation>
    <scope>NUCLEOTIDE SEQUENCE</scope>
    <source>
        <strain evidence="7">AH 44721</strain>
    </source>
</reference>
<sequence length="496" mass="54711">MSSLARTVTGSSVRRRSGGASTFRNPAEFQSFPSVHSQPALSPRLLEGLTIPPNARSDTVHRAQNNLLSAEGTDQEYRLHASLGSDEMSPSEHSAESPFVNDNSTTSGHDLRSASVNNVTESSQGPYSSPEEDLPLSIVRRNIRPPEILSPTSDGCTIQADLASPTPTFTTLNVSYGHPGLIPYIGSTTDKFTRKWPRPKSLSQFDKLSKGVKGGDEGSIRTNDSGGQSLEEGRFNLARLYKWTPFKWCLFFSVICVFACGCGGLIVALMTWFNAWTKANVMVVADNDILVLITLASCALIFTSMIGLSGTLLNSRPLLAVYAILLWPTFVTLLSVGYTSYRRSRHNLDYKLSGGWSREYSVQGRRLIQDSLQCCGYFSSQHEASPSKRCYLRTPLPGCRDKFFEFERENLKAVWKSAFALVPIHLLNMVVALLCANHSTNLFGKRIMPKQYRLGPNDVQTDAEKLLGASFTDISSPVSLPHCDEEKDAMKKKTNE</sequence>
<keyword evidence="8" id="KW-1185">Reference proteome</keyword>
<evidence type="ECO:0000256" key="4">
    <source>
        <dbReference type="ARBA" id="ARBA00023136"/>
    </source>
</evidence>
<protein>
    <submittedName>
        <fullName evidence="7">Tetraspanin family-domain-containing protein</fullName>
    </submittedName>
</protein>
<evidence type="ECO:0000256" key="1">
    <source>
        <dbReference type="ARBA" id="ARBA00004141"/>
    </source>
</evidence>
<accession>A0A9P5TQ77</accession>
<evidence type="ECO:0000256" key="6">
    <source>
        <dbReference type="SAM" id="Phobius"/>
    </source>
</evidence>
<feature type="compositionally biased region" description="Basic and acidic residues" evidence="5">
    <location>
        <begin position="208"/>
        <end position="219"/>
    </location>
</feature>
<dbReference type="GO" id="GO:0016020">
    <property type="term" value="C:membrane"/>
    <property type="evidence" value="ECO:0007669"/>
    <property type="project" value="UniProtKB-SubCell"/>
</dbReference>
<feature type="region of interest" description="Disordered" evidence="5">
    <location>
        <begin position="1"/>
        <end position="38"/>
    </location>
</feature>
<feature type="transmembrane region" description="Helical" evidence="6">
    <location>
        <begin position="320"/>
        <end position="341"/>
    </location>
</feature>
<dbReference type="OrthoDB" id="2156690at2759"/>
<evidence type="ECO:0000313" key="8">
    <source>
        <dbReference type="Proteomes" id="UP000724874"/>
    </source>
</evidence>
<comment type="caution">
    <text evidence="7">The sequence shown here is derived from an EMBL/GenBank/DDBJ whole genome shotgun (WGS) entry which is preliminary data.</text>
</comment>
<feature type="region of interest" description="Disordered" evidence="5">
    <location>
        <begin position="117"/>
        <end position="136"/>
    </location>
</feature>
<keyword evidence="3 6" id="KW-1133">Transmembrane helix</keyword>
<keyword evidence="4 6" id="KW-0472">Membrane</keyword>
<dbReference type="EMBL" id="JADNYJ010000032">
    <property type="protein sequence ID" value="KAF8903091.1"/>
    <property type="molecule type" value="Genomic_DNA"/>
</dbReference>
<feature type="transmembrane region" description="Helical" evidence="6">
    <location>
        <begin position="289"/>
        <end position="308"/>
    </location>
</feature>
<evidence type="ECO:0000256" key="2">
    <source>
        <dbReference type="ARBA" id="ARBA00022692"/>
    </source>
</evidence>
<dbReference type="Proteomes" id="UP000724874">
    <property type="component" value="Unassembled WGS sequence"/>
</dbReference>
<dbReference type="AlphaFoldDB" id="A0A9P5TQ77"/>
<feature type="transmembrane region" description="Helical" evidence="6">
    <location>
        <begin position="413"/>
        <end position="436"/>
    </location>
</feature>
<feature type="compositionally biased region" description="Polar residues" evidence="5">
    <location>
        <begin position="100"/>
        <end position="112"/>
    </location>
</feature>
<evidence type="ECO:0000313" key="7">
    <source>
        <dbReference type="EMBL" id="KAF8903091.1"/>
    </source>
</evidence>
<dbReference type="Pfam" id="PF00335">
    <property type="entry name" value="Tetraspanin"/>
    <property type="match status" value="1"/>
</dbReference>
<feature type="transmembrane region" description="Helical" evidence="6">
    <location>
        <begin position="248"/>
        <end position="269"/>
    </location>
</feature>
<feature type="region of interest" description="Disordered" evidence="5">
    <location>
        <begin position="83"/>
        <end position="112"/>
    </location>
</feature>
<evidence type="ECO:0000256" key="5">
    <source>
        <dbReference type="SAM" id="MobiDB-lite"/>
    </source>
</evidence>